<comment type="function">
    <text evidence="1">Catalyzes the last step of tRNA splicing, the transfer of the splice junction 2'-phosphate from ligated tRNA to NAD to produce ADP-ribose 1''-2'' cyclic phosphate.</text>
</comment>
<dbReference type="Proteomes" id="UP000094526">
    <property type="component" value="Unassembled WGS sequence"/>
</dbReference>
<dbReference type="EC" id="2.7.1.160" evidence="3"/>
<name>A0A1C1CUZ2_9EURO</name>
<dbReference type="OrthoDB" id="419694at2759"/>
<accession>A0A1C1CUZ2</accession>
<dbReference type="STRING" id="86049.A0A1C1CUZ2"/>
<dbReference type="SUPFAM" id="SSF56399">
    <property type="entry name" value="ADP-ribosylation"/>
    <property type="match status" value="2"/>
</dbReference>
<protein>
    <recommendedName>
        <fullName evidence="3">2'-phosphotransferase</fullName>
        <ecNumber evidence="3">2.7.1.160</ecNumber>
    </recommendedName>
</protein>
<proteinExistence type="inferred from homology"/>
<dbReference type="Pfam" id="PF01885">
    <property type="entry name" value="PTS_2-RNA"/>
    <property type="match status" value="2"/>
</dbReference>
<gene>
    <name evidence="8" type="ORF">CLCR_08628</name>
</gene>
<feature type="region of interest" description="Disordered" evidence="7">
    <location>
        <begin position="100"/>
        <end position="153"/>
    </location>
</feature>
<keyword evidence="5" id="KW-0520">NAD</keyword>
<evidence type="ECO:0000313" key="9">
    <source>
        <dbReference type="Proteomes" id="UP000094526"/>
    </source>
</evidence>
<feature type="region of interest" description="Disordered" evidence="7">
    <location>
        <begin position="386"/>
        <end position="425"/>
    </location>
</feature>
<dbReference type="PANTHER" id="PTHR12684:SF2">
    <property type="entry name" value="TRNA 2'-PHOSPHOTRANSFERASE 1"/>
    <property type="match status" value="1"/>
</dbReference>
<dbReference type="GO" id="GO:0006388">
    <property type="term" value="P:tRNA splicing, via endonucleolytic cleavage and ligation"/>
    <property type="evidence" value="ECO:0007669"/>
    <property type="project" value="TreeGrafter"/>
</dbReference>
<evidence type="ECO:0000256" key="2">
    <source>
        <dbReference type="ARBA" id="ARBA00009836"/>
    </source>
</evidence>
<feature type="compositionally biased region" description="Low complexity" evidence="7">
    <location>
        <begin position="261"/>
        <end position="280"/>
    </location>
</feature>
<comment type="similarity">
    <text evidence="2">Belongs to the KptA/TPT1 family.</text>
</comment>
<feature type="compositionally biased region" description="Pro residues" evidence="7">
    <location>
        <begin position="109"/>
        <end position="118"/>
    </location>
</feature>
<evidence type="ECO:0000256" key="5">
    <source>
        <dbReference type="ARBA" id="ARBA00023027"/>
    </source>
</evidence>
<dbReference type="VEuPathDB" id="FungiDB:CLCR_08628"/>
<dbReference type="GO" id="GO:0000215">
    <property type="term" value="F:tRNA 2'-phosphotransferase activity"/>
    <property type="evidence" value="ECO:0007669"/>
    <property type="project" value="UniProtKB-EC"/>
</dbReference>
<dbReference type="InterPro" id="IPR042080">
    <property type="entry name" value="RNA_2'-PTrans_N"/>
</dbReference>
<comment type="caution">
    <text evidence="8">The sequence shown here is derived from an EMBL/GenBank/DDBJ whole genome shotgun (WGS) entry which is preliminary data.</text>
</comment>
<dbReference type="InterPro" id="IPR042081">
    <property type="entry name" value="RNA_2'-PTrans_C"/>
</dbReference>
<evidence type="ECO:0000313" key="8">
    <source>
        <dbReference type="EMBL" id="OCT52307.1"/>
    </source>
</evidence>
<keyword evidence="4 8" id="KW-0808">Transferase</keyword>
<feature type="compositionally biased region" description="Polar residues" evidence="7">
    <location>
        <begin position="137"/>
        <end position="153"/>
    </location>
</feature>
<dbReference type="Gene3D" id="3.20.170.30">
    <property type="match status" value="2"/>
</dbReference>
<organism evidence="8 9">
    <name type="scientific">Cladophialophora carrionii</name>
    <dbReference type="NCBI Taxonomy" id="86049"/>
    <lineage>
        <taxon>Eukaryota</taxon>
        <taxon>Fungi</taxon>
        <taxon>Dikarya</taxon>
        <taxon>Ascomycota</taxon>
        <taxon>Pezizomycotina</taxon>
        <taxon>Eurotiomycetes</taxon>
        <taxon>Chaetothyriomycetidae</taxon>
        <taxon>Chaetothyriales</taxon>
        <taxon>Herpotrichiellaceae</taxon>
        <taxon>Cladophialophora</taxon>
    </lineage>
</organism>
<evidence type="ECO:0000256" key="7">
    <source>
        <dbReference type="SAM" id="MobiDB-lite"/>
    </source>
</evidence>
<evidence type="ECO:0000256" key="4">
    <source>
        <dbReference type="ARBA" id="ARBA00022679"/>
    </source>
</evidence>
<dbReference type="InterPro" id="IPR002745">
    <property type="entry name" value="Ptrans_KptA/Tpt1"/>
</dbReference>
<evidence type="ECO:0000256" key="1">
    <source>
        <dbReference type="ARBA" id="ARBA00003343"/>
    </source>
</evidence>
<dbReference type="EMBL" id="LGRB01000009">
    <property type="protein sequence ID" value="OCT52307.1"/>
    <property type="molecule type" value="Genomic_DNA"/>
</dbReference>
<feature type="region of interest" description="Disordered" evidence="7">
    <location>
        <begin position="251"/>
        <end position="294"/>
    </location>
</feature>
<evidence type="ECO:0000256" key="6">
    <source>
        <dbReference type="ARBA" id="ARBA00047949"/>
    </source>
</evidence>
<keyword evidence="9" id="KW-1185">Reference proteome</keyword>
<dbReference type="Gene3D" id="1.10.10.970">
    <property type="entry name" value="RNA 2'-phosphotransferase, Tpt1/KptA family, N-terminal domain"/>
    <property type="match status" value="1"/>
</dbReference>
<dbReference type="VEuPathDB" id="FungiDB:G647_05860"/>
<comment type="catalytic activity">
    <reaction evidence="6">
        <text>2'-phospho-[ligated tRNA] + NAD(+) = mature tRNA + ADP-alpha-D-ribose 1'',2''-cyclic phosphate + nicotinamide</text>
        <dbReference type="Rhea" id="RHEA:23324"/>
        <dbReference type="Rhea" id="RHEA-COMP:11106"/>
        <dbReference type="Rhea" id="RHEA-COMP:11107"/>
        <dbReference type="ChEBI" id="CHEBI:17154"/>
        <dbReference type="ChEBI" id="CHEBI:57540"/>
        <dbReference type="ChEBI" id="CHEBI:76596"/>
        <dbReference type="ChEBI" id="CHEBI:82883"/>
        <dbReference type="ChEBI" id="CHEBI:85027"/>
        <dbReference type="EC" id="2.7.1.160"/>
    </reaction>
</comment>
<sequence>MPRGGRGGHGGPPPRSVLVSKALSRLLRHAAVAERIPIDSHGYVRIDHLLGWQRLRSMKPPVIFAEIVQVVQENEKKRFALKFVDPASTSTATAAAAAAARDGGKDRVVPPPLPPPGNDPGLEHEQGPDGEPETEAQVETTTQHAISRFESTPPSDLDLKRFFIRATQGHSMKTIEAENLLMPISLENPASIPDTVVHGTFYGAWEEILKSGGLKSMGRNHVHFATGPSLQEVWPSAATGTAAATSLSISETAQGDGDGGVNSSNDNDNDSAQLSNQNNHNHNHNHSQGHGQKNLAGLLGQNKVISGMRSDAQILIYIDIRRALAEDKDMKWWRSENGVILTDGVAASSGSEAAEKMVPEKYFLAAVEIKEGVGLLYEHATGGVVKELPEPLKSRPPPRGKGAEPRGARGARRGRGRERDKTDRG</sequence>
<dbReference type="AlphaFoldDB" id="A0A1C1CUZ2"/>
<reference evidence="9" key="1">
    <citation type="submission" date="2015-07" db="EMBL/GenBank/DDBJ databases">
        <authorList>
            <person name="Teixeira M.M."/>
            <person name="Souza R.C."/>
            <person name="Almeida L.G."/>
            <person name="Vicente V.A."/>
            <person name="de Hoog S."/>
            <person name="Bocca A.L."/>
            <person name="de Almeida S.R."/>
            <person name="Vasconcelos A.T."/>
            <person name="Felipe M.S."/>
        </authorList>
    </citation>
    <scope>NUCLEOTIDE SEQUENCE [LARGE SCALE GENOMIC DNA]</scope>
    <source>
        <strain evidence="9">KSF</strain>
    </source>
</reference>
<dbReference type="PANTHER" id="PTHR12684">
    <property type="entry name" value="PUTATIVE PHOSPHOTRANSFERASE"/>
    <property type="match status" value="1"/>
</dbReference>
<evidence type="ECO:0000256" key="3">
    <source>
        <dbReference type="ARBA" id="ARBA00012007"/>
    </source>
</evidence>